<dbReference type="CDD" id="cd00082">
    <property type="entry name" value="HisKA"/>
    <property type="match status" value="1"/>
</dbReference>
<dbReference type="InterPro" id="IPR005467">
    <property type="entry name" value="His_kinase_dom"/>
</dbReference>
<dbReference type="GO" id="GO:0000155">
    <property type="term" value="F:phosphorelay sensor kinase activity"/>
    <property type="evidence" value="ECO:0007669"/>
    <property type="project" value="InterPro"/>
</dbReference>
<dbReference type="PANTHER" id="PTHR43065:SF42">
    <property type="entry name" value="TWO-COMPONENT SENSOR PPRA"/>
    <property type="match status" value="1"/>
</dbReference>
<name>A0A484HGJ9_9BACT</name>
<accession>A0A484HGJ9</accession>
<feature type="domain" description="PAS" evidence="5">
    <location>
        <begin position="126"/>
        <end position="200"/>
    </location>
</feature>
<dbReference type="InterPro" id="IPR036890">
    <property type="entry name" value="HATPase_C_sf"/>
</dbReference>
<dbReference type="PANTHER" id="PTHR43065">
    <property type="entry name" value="SENSOR HISTIDINE KINASE"/>
    <property type="match status" value="1"/>
</dbReference>
<dbReference type="SUPFAM" id="SSF55874">
    <property type="entry name" value="ATPase domain of HSP90 chaperone/DNA topoisomerase II/histidine kinase"/>
    <property type="match status" value="1"/>
</dbReference>
<evidence type="ECO:0000313" key="7">
    <source>
        <dbReference type="EMBL" id="VEN74352.1"/>
    </source>
</evidence>
<evidence type="ECO:0000256" key="1">
    <source>
        <dbReference type="ARBA" id="ARBA00000085"/>
    </source>
</evidence>
<dbReference type="SUPFAM" id="SSF47384">
    <property type="entry name" value="Homodimeric domain of signal transducing histidine kinase"/>
    <property type="match status" value="1"/>
</dbReference>
<dbReference type="AlphaFoldDB" id="A0A484HGJ9"/>
<dbReference type="Gene3D" id="1.10.287.130">
    <property type="match status" value="1"/>
</dbReference>
<feature type="domain" description="Histidine kinase" evidence="4">
    <location>
        <begin position="290"/>
        <end position="510"/>
    </location>
</feature>
<feature type="domain" description="PAC" evidence="6">
    <location>
        <begin position="202"/>
        <end position="255"/>
    </location>
</feature>
<dbReference type="InterPro" id="IPR000700">
    <property type="entry name" value="PAS-assoc_C"/>
</dbReference>
<protein>
    <recommendedName>
        <fullName evidence="2">histidine kinase</fullName>
        <ecNumber evidence="2">2.7.13.3</ecNumber>
    </recommendedName>
</protein>
<dbReference type="InterPro" id="IPR004358">
    <property type="entry name" value="Sig_transdc_His_kin-like_C"/>
</dbReference>
<sequence>MKAIRKPIFNIAIIGGGDACVDLLRKTMFEYGKDYLESAIIGVADPDPGAPGMVLAEKLGLLTFRDYKDFYDPGRDVQLLIVLDPDPSVLDEVLQTRPVRIRILSARVFSLFWNAIGHEEQKLRKRNEEIETILNGIQDLILVIDPDFTVLDVNEAFLKKMRVTREETVGRKCYEAFRLSEKGCAEENLPCPVREALRSGMQCRQIRVREKPDGETRHFEVTIHPVFESGGGISKFIHIARDITRRVMEEEEITSRLEGMVRERTRQLHETHSRLLHKDKMASLGKLAASVVHEINNPIAGILNFVILMKRIVDEGGFGRESQTLFSRYLGLMETETRRAGKIVSNLLAFSRQSKMELSRIDVNPLIEKTLALNSNMLKIRSVSVQTKMGPDLPPVMASSDQLQQVFVNLISNAAESMEPGGGGVLEIGTAFDPAAGEVRIAFKDSGPGISERNRQKLFEPFFTTKSDSKGVGLGLSVAYGIVHDHGGKIEVESREGEGSVFTVEFPAAEV</sequence>
<dbReference type="Gene3D" id="3.30.565.10">
    <property type="entry name" value="Histidine kinase-like ATPase, C-terminal domain"/>
    <property type="match status" value="1"/>
</dbReference>
<dbReference type="CDD" id="cd00130">
    <property type="entry name" value="PAS"/>
    <property type="match status" value="1"/>
</dbReference>
<dbReference type="InterPro" id="IPR000014">
    <property type="entry name" value="PAS"/>
</dbReference>
<comment type="catalytic activity">
    <reaction evidence="1">
        <text>ATP + protein L-histidine = ADP + protein N-phospho-L-histidine.</text>
        <dbReference type="EC" id="2.7.13.3"/>
    </reaction>
</comment>
<dbReference type="InterPro" id="IPR013656">
    <property type="entry name" value="PAS_4"/>
</dbReference>
<dbReference type="SUPFAM" id="SSF55785">
    <property type="entry name" value="PYP-like sensor domain (PAS domain)"/>
    <property type="match status" value="1"/>
</dbReference>
<dbReference type="Pfam" id="PF08448">
    <property type="entry name" value="PAS_4"/>
    <property type="match status" value="1"/>
</dbReference>
<dbReference type="PROSITE" id="PS50113">
    <property type="entry name" value="PAC"/>
    <property type="match status" value="1"/>
</dbReference>
<dbReference type="Pfam" id="PF02518">
    <property type="entry name" value="HATPase_c"/>
    <property type="match status" value="1"/>
</dbReference>
<gene>
    <name evidence="7" type="ORF">EPICR_30289</name>
</gene>
<evidence type="ECO:0000256" key="2">
    <source>
        <dbReference type="ARBA" id="ARBA00012438"/>
    </source>
</evidence>
<dbReference type="InterPro" id="IPR035965">
    <property type="entry name" value="PAS-like_dom_sf"/>
</dbReference>
<dbReference type="PRINTS" id="PR00344">
    <property type="entry name" value="BCTRLSENSOR"/>
</dbReference>
<dbReference type="SMART" id="SM00091">
    <property type="entry name" value="PAS"/>
    <property type="match status" value="1"/>
</dbReference>
<dbReference type="Gene3D" id="3.30.450.20">
    <property type="entry name" value="PAS domain"/>
    <property type="match status" value="1"/>
</dbReference>
<dbReference type="NCBIfam" id="TIGR00229">
    <property type="entry name" value="sensory_box"/>
    <property type="match status" value="1"/>
</dbReference>
<evidence type="ECO:0000259" key="4">
    <source>
        <dbReference type="PROSITE" id="PS50109"/>
    </source>
</evidence>
<dbReference type="InterPro" id="IPR003661">
    <property type="entry name" value="HisK_dim/P_dom"/>
</dbReference>
<dbReference type="InterPro" id="IPR036097">
    <property type="entry name" value="HisK_dim/P_sf"/>
</dbReference>
<keyword evidence="3" id="KW-0597">Phosphoprotein</keyword>
<dbReference type="EC" id="2.7.13.3" evidence="2"/>
<dbReference type="PROSITE" id="PS50112">
    <property type="entry name" value="PAS"/>
    <property type="match status" value="1"/>
</dbReference>
<reference evidence="7" key="1">
    <citation type="submission" date="2019-01" db="EMBL/GenBank/DDBJ databases">
        <authorList>
            <consortium name="Genoscope - CEA"/>
            <person name="William W."/>
        </authorList>
    </citation>
    <scope>NUCLEOTIDE SEQUENCE</scope>
    <source>
        <strain evidence="7">CR-1</strain>
    </source>
</reference>
<evidence type="ECO:0000256" key="3">
    <source>
        <dbReference type="ARBA" id="ARBA00022553"/>
    </source>
</evidence>
<dbReference type="SMART" id="SM00388">
    <property type="entry name" value="HisKA"/>
    <property type="match status" value="1"/>
</dbReference>
<evidence type="ECO:0000259" key="5">
    <source>
        <dbReference type="PROSITE" id="PS50112"/>
    </source>
</evidence>
<dbReference type="SMART" id="SM00387">
    <property type="entry name" value="HATPase_c"/>
    <property type="match status" value="1"/>
</dbReference>
<dbReference type="InterPro" id="IPR003594">
    <property type="entry name" value="HATPase_dom"/>
</dbReference>
<dbReference type="Pfam" id="PF00512">
    <property type="entry name" value="HisKA"/>
    <property type="match status" value="1"/>
</dbReference>
<organism evidence="7">
    <name type="scientific">uncultured Desulfobacteraceae bacterium</name>
    <dbReference type="NCBI Taxonomy" id="218296"/>
    <lineage>
        <taxon>Bacteria</taxon>
        <taxon>Pseudomonadati</taxon>
        <taxon>Thermodesulfobacteriota</taxon>
        <taxon>Desulfobacteria</taxon>
        <taxon>Desulfobacterales</taxon>
        <taxon>Desulfobacteraceae</taxon>
        <taxon>environmental samples</taxon>
    </lineage>
</organism>
<dbReference type="EMBL" id="CAACVI010000023">
    <property type="protein sequence ID" value="VEN74352.1"/>
    <property type="molecule type" value="Genomic_DNA"/>
</dbReference>
<evidence type="ECO:0000259" key="6">
    <source>
        <dbReference type="PROSITE" id="PS50113"/>
    </source>
</evidence>
<proteinExistence type="predicted"/>
<dbReference type="PROSITE" id="PS50109">
    <property type="entry name" value="HIS_KIN"/>
    <property type="match status" value="1"/>
</dbReference>